<dbReference type="PROSITE" id="PS51900">
    <property type="entry name" value="CB"/>
    <property type="match status" value="1"/>
</dbReference>
<keyword evidence="2 4" id="KW-0238">DNA-binding</keyword>
<dbReference type="Gene3D" id="1.10.150.130">
    <property type="match status" value="1"/>
</dbReference>
<sequence>MSETHTLMDGKLHVYRRENSRFWQCATYLNGRNHRRSTKETNIAYAREFARDWYLDRVAEDRLRRRGGLVLQPEPPVRSEPVPKAQPGEKTFREAAAVFEREYEAMTLGERNPSYVAGKGRVLRLHLNPFFGDLPLSQVTAGRIQEYRLHRVTPPPEPVRAWKRPSRQTLHNEMVCLRQVLKTANRKGWIAALPDMSSPYRASGKISHRAWFSPQEYKRLYQATRERARNPKKERWRQECEQFHDYVLFMVNTGLRPDEAQRLQFRDVSVVVDDATGERILEIEVRGKRGVGYCKSMPGAVLPFQRVKKRKGGEASDLVFGLVQRELLNAILDELDLKKDREGNPRTAYSLRHTYICLRLMEGADIYQVAKNCRTSVEMIEKYYASHIANTLDASAINVRKQKPAKRRTGSEEAT</sequence>
<name>A0ABV2R7M7_9CAUL</name>
<evidence type="ECO:0000256" key="2">
    <source>
        <dbReference type="ARBA" id="ARBA00023125"/>
    </source>
</evidence>
<evidence type="ECO:0000256" key="4">
    <source>
        <dbReference type="PROSITE-ProRule" id="PRU01248"/>
    </source>
</evidence>
<reference evidence="8 9" key="1">
    <citation type="submission" date="2024-06" db="EMBL/GenBank/DDBJ databases">
        <title>Sorghum-associated microbial communities from plants grown in Nebraska, USA.</title>
        <authorList>
            <person name="Schachtman D."/>
        </authorList>
    </citation>
    <scope>NUCLEOTIDE SEQUENCE [LARGE SCALE GENOMIC DNA]</scope>
    <source>
        <strain evidence="8 9">2814</strain>
    </source>
</reference>
<dbReference type="Proteomes" id="UP001549313">
    <property type="component" value="Unassembled WGS sequence"/>
</dbReference>
<dbReference type="EMBL" id="JBEPTF010000001">
    <property type="protein sequence ID" value="MET4682591.1"/>
    <property type="molecule type" value="Genomic_DNA"/>
</dbReference>
<keyword evidence="9" id="KW-1185">Reference proteome</keyword>
<dbReference type="InterPro" id="IPR002104">
    <property type="entry name" value="Integrase_catalytic"/>
</dbReference>
<evidence type="ECO:0000259" key="6">
    <source>
        <dbReference type="PROSITE" id="PS51898"/>
    </source>
</evidence>
<evidence type="ECO:0000256" key="1">
    <source>
        <dbReference type="ARBA" id="ARBA00022908"/>
    </source>
</evidence>
<dbReference type="PROSITE" id="PS51898">
    <property type="entry name" value="TYR_RECOMBINASE"/>
    <property type="match status" value="1"/>
</dbReference>
<comment type="caution">
    <text evidence="8">The sequence shown here is derived from an EMBL/GenBank/DDBJ whole genome shotgun (WGS) entry which is preliminary data.</text>
</comment>
<proteinExistence type="predicted"/>
<feature type="region of interest" description="Disordered" evidence="5">
    <location>
        <begin position="71"/>
        <end position="90"/>
    </location>
</feature>
<dbReference type="InterPro" id="IPR013762">
    <property type="entry name" value="Integrase-like_cat_sf"/>
</dbReference>
<evidence type="ECO:0000313" key="8">
    <source>
        <dbReference type="EMBL" id="MET4682591.1"/>
    </source>
</evidence>
<organism evidence="8 9">
    <name type="scientific">Brevundimonas faecalis</name>
    <dbReference type="NCBI Taxonomy" id="947378"/>
    <lineage>
        <taxon>Bacteria</taxon>
        <taxon>Pseudomonadati</taxon>
        <taxon>Pseudomonadota</taxon>
        <taxon>Alphaproteobacteria</taxon>
        <taxon>Caulobacterales</taxon>
        <taxon>Caulobacteraceae</taxon>
        <taxon>Brevundimonas</taxon>
    </lineage>
</organism>
<dbReference type="InterPro" id="IPR011010">
    <property type="entry name" value="DNA_brk_join_enz"/>
</dbReference>
<evidence type="ECO:0000256" key="5">
    <source>
        <dbReference type="SAM" id="MobiDB-lite"/>
    </source>
</evidence>
<dbReference type="InterPro" id="IPR044068">
    <property type="entry name" value="CB"/>
</dbReference>
<evidence type="ECO:0000259" key="7">
    <source>
        <dbReference type="PROSITE" id="PS51900"/>
    </source>
</evidence>
<feature type="domain" description="Core-binding (CB)" evidence="7">
    <location>
        <begin position="90"/>
        <end position="185"/>
    </location>
</feature>
<gene>
    <name evidence="8" type="ORF">ABIE19_000500</name>
</gene>
<dbReference type="InterPro" id="IPR010998">
    <property type="entry name" value="Integrase_recombinase_N"/>
</dbReference>
<dbReference type="SUPFAM" id="SSF56349">
    <property type="entry name" value="DNA breaking-rejoining enzymes"/>
    <property type="match status" value="1"/>
</dbReference>
<evidence type="ECO:0000313" key="9">
    <source>
        <dbReference type="Proteomes" id="UP001549313"/>
    </source>
</evidence>
<accession>A0ABV2R7M7</accession>
<keyword evidence="1" id="KW-0229">DNA integration</keyword>
<dbReference type="Gene3D" id="1.10.443.10">
    <property type="entry name" value="Intergrase catalytic core"/>
    <property type="match status" value="1"/>
</dbReference>
<feature type="domain" description="Tyr recombinase" evidence="6">
    <location>
        <begin position="207"/>
        <end position="398"/>
    </location>
</feature>
<protein>
    <submittedName>
        <fullName evidence="8">Integrase</fullName>
    </submittedName>
</protein>
<keyword evidence="3" id="KW-0233">DNA recombination</keyword>
<evidence type="ECO:0000256" key="3">
    <source>
        <dbReference type="ARBA" id="ARBA00023172"/>
    </source>
</evidence>